<dbReference type="OrthoDB" id="982181at2759"/>
<dbReference type="PANTHER" id="PTHR36790:SF1">
    <property type="entry name" value="MYELIN TRANSCRIPTION FACTOR"/>
    <property type="match status" value="1"/>
</dbReference>
<protein>
    <submittedName>
        <fullName evidence="2">Uncharacterized protein</fullName>
    </submittedName>
</protein>
<dbReference type="AlphaFoldDB" id="A0A164SYE4"/>
<accession>A0A164SYE4</accession>
<proteinExistence type="predicted"/>
<dbReference type="KEGG" id="dcr:108195286"/>
<comment type="caution">
    <text evidence="2">The sequence shown here is derived from an EMBL/GenBank/DDBJ whole genome shotgun (WGS) entry which is preliminary data.</text>
</comment>
<organism evidence="2">
    <name type="scientific">Daucus carota subsp. sativus</name>
    <name type="common">Carrot</name>
    <dbReference type="NCBI Taxonomy" id="79200"/>
    <lineage>
        <taxon>Eukaryota</taxon>
        <taxon>Viridiplantae</taxon>
        <taxon>Streptophyta</taxon>
        <taxon>Embryophyta</taxon>
        <taxon>Tracheophyta</taxon>
        <taxon>Spermatophyta</taxon>
        <taxon>Magnoliopsida</taxon>
        <taxon>eudicotyledons</taxon>
        <taxon>Gunneridae</taxon>
        <taxon>Pentapetalae</taxon>
        <taxon>asterids</taxon>
        <taxon>campanulids</taxon>
        <taxon>Apiales</taxon>
        <taxon>Apiaceae</taxon>
        <taxon>Apioideae</taxon>
        <taxon>Scandiceae</taxon>
        <taxon>Daucinae</taxon>
        <taxon>Daucus</taxon>
        <taxon>Daucus sect. Daucus</taxon>
    </lineage>
</organism>
<feature type="compositionally biased region" description="Basic and acidic residues" evidence="1">
    <location>
        <begin position="157"/>
        <end position="184"/>
    </location>
</feature>
<name>A0A164SYE4_DAUCS</name>
<feature type="region of interest" description="Disordered" evidence="1">
    <location>
        <begin position="155"/>
        <end position="223"/>
    </location>
</feature>
<dbReference type="Gramene" id="KZM86834">
    <property type="protein sequence ID" value="KZM86834"/>
    <property type="gene ID" value="DCAR_023968"/>
</dbReference>
<gene>
    <name evidence="2" type="ORF">DCAR_023968</name>
</gene>
<dbReference type="PANTHER" id="PTHR36790">
    <property type="entry name" value="MYELIN TRANSCRIPTION FACTOR"/>
    <property type="match status" value="1"/>
</dbReference>
<sequence>MIAVAAQSSIKSPDSNRVLVSRNGRTPLKPKNQQQKKEENKQQPNWWINNDIDDSNKENLPPPGSAGARKVEVQVETSIDASLAEELGAIREKLERMRLDQENTEKLLNDRLMAMDMQMNQLVKRGQVQNLLEIEVDRLYRLNQIITASSEVSPIRSLREKEHEKKIKEDKTKGNVKADDKDSCGELNSGCSSPLPRTPLQPSDASKIKQVKNLSSDFELESS</sequence>
<feature type="compositionally biased region" description="Polar residues" evidence="1">
    <location>
        <begin position="1"/>
        <end position="15"/>
    </location>
</feature>
<dbReference type="EMBL" id="LNRQ01000007">
    <property type="protein sequence ID" value="KZM86834.1"/>
    <property type="molecule type" value="Genomic_DNA"/>
</dbReference>
<evidence type="ECO:0000256" key="1">
    <source>
        <dbReference type="SAM" id="MobiDB-lite"/>
    </source>
</evidence>
<reference evidence="2" key="1">
    <citation type="journal article" date="2016" name="Nat. Genet.">
        <title>A high-quality carrot genome assembly provides new insights into carotenoid accumulation and asterid genome evolution.</title>
        <authorList>
            <person name="Iorizzo M."/>
            <person name="Ellison S."/>
            <person name="Senalik D."/>
            <person name="Zeng P."/>
            <person name="Satapoomin P."/>
            <person name="Huang J."/>
            <person name="Bowman M."/>
            <person name="Iovene M."/>
            <person name="Sanseverino W."/>
            <person name="Cavagnaro P."/>
            <person name="Yildiz M."/>
            <person name="Macko-Podgorni A."/>
            <person name="Moranska E."/>
            <person name="Grzebelus E."/>
            <person name="Grzebelus D."/>
            <person name="Ashrafi H."/>
            <person name="Zheng Z."/>
            <person name="Cheng S."/>
            <person name="Spooner D."/>
            <person name="Van Deynze A."/>
            <person name="Simon P."/>
        </authorList>
    </citation>
    <scope>NUCLEOTIDE SEQUENCE [LARGE SCALE GENOMIC DNA]</scope>
    <source>
        <tissue evidence="2">Leaf</tissue>
    </source>
</reference>
<evidence type="ECO:0000313" key="2">
    <source>
        <dbReference type="EMBL" id="KZM86834.1"/>
    </source>
</evidence>
<feature type="region of interest" description="Disordered" evidence="1">
    <location>
        <begin position="1"/>
        <end position="70"/>
    </location>
</feature>